<dbReference type="InterPro" id="IPR050508">
    <property type="entry name" value="Methyltransf_Superfamily"/>
</dbReference>
<dbReference type="GO" id="GO:0008168">
    <property type="term" value="F:methyltransferase activity"/>
    <property type="evidence" value="ECO:0007669"/>
    <property type="project" value="UniProtKB-KW"/>
</dbReference>
<feature type="domain" description="Methyltransferase" evidence="1">
    <location>
        <begin position="54"/>
        <end position="144"/>
    </location>
</feature>
<dbReference type="RefSeq" id="WP_173037351.1">
    <property type="nucleotide sequence ID" value="NZ_AP022870.1"/>
</dbReference>
<dbReference type="AlphaFoldDB" id="A0A6F8XUT5"/>
<evidence type="ECO:0000259" key="1">
    <source>
        <dbReference type="Pfam" id="PF13649"/>
    </source>
</evidence>
<dbReference type="SUPFAM" id="SSF53335">
    <property type="entry name" value="S-adenosyl-L-methionine-dependent methyltransferases"/>
    <property type="match status" value="1"/>
</dbReference>
<dbReference type="KEGG" id="pfla:Pflav_040320"/>
<reference evidence="2 3" key="1">
    <citation type="submission" date="2020-03" db="EMBL/GenBank/DDBJ databases">
        <title>Whole genome shotgun sequence of Phytohabitans flavus NBRC 107702.</title>
        <authorList>
            <person name="Komaki H."/>
            <person name="Tamura T."/>
        </authorList>
    </citation>
    <scope>NUCLEOTIDE SEQUENCE [LARGE SCALE GENOMIC DNA]</scope>
    <source>
        <strain evidence="2 3">NBRC 107702</strain>
    </source>
</reference>
<protein>
    <submittedName>
        <fullName evidence="2">Methyltransferase</fullName>
    </submittedName>
</protein>
<gene>
    <name evidence="2" type="ORF">Pflav_040320</name>
</gene>
<sequence length="219" mass="23595">MTEPADVLATRTAYDTVAADYADLLKDELAQAPLERALLGTFAELVLTGGGGPVADVGCGPGRITTYLDGLGLDVSGIDLSPEMVAVASRAYPELYFRTGTMAALDFADGALSGLVAWYSVIHTPPERLPRVFTEFARVLRPGGHLLMAFQVATTGGTDFEPRHITRAYGHDLDLDAYRLPPDRVTDLLAAAGIEVTTRVVREPGEREKSQQAYLMARR</sequence>
<dbReference type="PANTHER" id="PTHR42912">
    <property type="entry name" value="METHYLTRANSFERASE"/>
    <property type="match status" value="1"/>
</dbReference>
<evidence type="ECO:0000313" key="2">
    <source>
        <dbReference type="EMBL" id="BCB77622.1"/>
    </source>
</evidence>
<keyword evidence="2" id="KW-0808">Transferase</keyword>
<keyword evidence="2" id="KW-0489">Methyltransferase</keyword>
<dbReference type="EMBL" id="AP022870">
    <property type="protein sequence ID" value="BCB77622.1"/>
    <property type="molecule type" value="Genomic_DNA"/>
</dbReference>
<dbReference type="Gene3D" id="3.40.50.150">
    <property type="entry name" value="Vaccinia Virus protein VP39"/>
    <property type="match status" value="1"/>
</dbReference>
<dbReference type="GO" id="GO:0032259">
    <property type="term" value="P:methylation"/>
    <property type="evidence" value="ECO:0007669"/>
    <property type="project" value="UniProtKB-KW"/>
</dbReference>
<keyword evidence="3" id="KW-1185">Reference proteome</keyword>
<dbReference type="CDD" id="cd02440">
    <property type="entry name" value="AdoMet_MTases"/>
    <property type="match status" value="1"/>
</dbReference>
<organism evidence="2 3">
    <name type="scientific">Phytohabitans flavus</name>
    <dbReference type="NCBI Taxonomy" id="1076124"/>
    <lineage>
        <taxon>Bacteria</taxon>
        <taxon>Bacillati</taxon>
        <taxon>Actinomycetota</taxon>
        <taxon>Actinomycetes</taxon>
        <taxon>Micromonosporales</taxon>
        <taxon>Micromonosporaceae</taxon>
    </lineage>
</organism>
<evidence type="ECO:0000313" key="3">
    <source>
        <dbReference type="Proteomes" id="UP000502508"/>
    </source>
</evidence>
<dbReference type="Proteomes" id="UP000502508">
    <property type="component" value="Chromosome"/>
</dbReference>
<dbReference type="InterPro" id="IPR029063">
    <property type="entry name" value="SAM-dependent_MTases_sf"/>
</dbReference>
<dbReference type="PANTHER" id="PTHR42912:SF45">
    <property type="entry name" value="23S RRNA (GUANINE(745)-N(1))-METHYLTRANSFERASE"/>
    <property type="match status" value="1"/>
</dbReference>
<accession>A0A6F8XUT5</accession>
<proteinExistence type="predicted"/>
<name>A0A6F8XUT5_9ACTN</name>
<dbReference type="Pfam" id="PF13649">
    <property type="entry name" value="Methyltransf_25"/>
    <property type="match status" value="1"/>
</dbReference>
<dbReference type="InterPro" id="IPR041698">
    <property type="entry name" value="Methyltransf_25"/>
</dbReference>
<reference evidence="2 3" key="2">
    <citation type="submission" date="2020-03" db="EMBL/GenBank/DDBJ databases">
        <authorList>
            <person name="Ichikawa N."/>
            <person name="Kimura A."/>
            <person name="Kitahashi Y."/>
            <person name="Uohara A."/>
        </authorList>
    </citation>
    <scope>NUCLEOTIDE SEQUENCE [LARGE SCALE GENOMIC DNA]</scope>
    <source>
        <strain evidence="2 3">NBRC 107702</strain>
    </source>
</reference>